<dbReference type="EMBL" id="MNUJ01000034">
    <property type="protein sequence ID" value="OIN89572.1"/>
    <property type="molecule type" value="Genomic_DNA"/>
</dbReference>
<name>A0A1J4RTD5_9BACT</name>
<organism evidence="2 3">
    <name type="scientific">Candidatus Berkelbacteria bacterium CG1_02_42_45</name>
    <dbReference type="NCBI Taxonomy" id="1805036"/>
    <lineage>
        <taxon>Bacteria</taxon>
        <taxon>Candidatus Berkelbacteria</taxon>
    </lineage>
</organism>
<evidence type="ECO:0000313" key="2">
    <source>
        <dbReference type="EMBL" id="OIN89572.1"/>
    </source>
</evidence>
<feature type="transmembrane region" description="Helical" evidence="1">
    <location>
        <begin position="20"/>
        <end position="44"/>
    </location>
</feature>
<accession>A0A1J4RTD5</accession>
<dbReference type="AlphaFoldDB" id="A0A1J4RTD5"/>
<protein>
    <submittedName>
        <fullName evidence="2">Uncharacterized protein</fullName>
    </submittedName>
</protein>
<comment type="caution">
    <text evidence="2">The sequence shown here is derived from an EMBL/GenBank/DDBJ whole genome shotgun (WGS) entry which is preliminary data.</text>
</comment>
<feature type="transmembrane region" description="Helical" evidence="1">
    <location>
        <begin position="183"/>
        <end position="202"/>
    </location>
</feature>
<feature type="transmembrane region" description="Helical" evidence="1">
    <location>
        <begin position="214"/>
        <end position="240"/>
    </location>
</feature>
<keyword evidence="1" id="KW-0812">Transmembrane</keyword>
<reference evidence="2 3" key="1">
    <citation type="journal article" date="2016" name="Environ. Microbiol.">
        <title>Genomic resolution of a cold subsurface aquifer community provides metabolic insights for novel microbes adapted to high CO concentrations.</title>
        <authorList>
            <person name="Probst A.J."/>
            <person name="Castelle C.J."/>
            <person name="Singh A."/>
            <person name="Brown C.T."/>
            <person name="Anantharaman K."/>
            <person name="Sharon I."/>
            <person name="Hug L.A."/>
            <person name="Burstein D."/>
            <person name="Emerson J.B."/>
            <person name="Thomas B.C."/>
            <person name="Banfield J.F."/>
        </authorList>
    </citation>
    <scope>NUCLEOTIDE SEQUENCE [LARGE SCALE GENOMIC DNA]</scope>
    <source>
        <strain evidence="2">CG1_02_42_45</strain>
    </source>
</reference>
<dbReference type="Proteomes" id="UP000182753">
    <property type="component" value="Unassembled WGS sequence"/>
</dbReference>
<sequence>MEHLLYYLRYLKIPFSAEVFLHYKIILALLAAVIVLSYVIDFYLSQSVFGPKYRYFLAPGVIVHELAHGFACIFTGAKVTSMSVFAREGGHVRHTKSKIPILGSVIISLAPLIAGIVIIYIISRYLSTAELNVFKYGFGVKAIIKGNVAIIKNLAHFSWKNWLLLYFTISVSVTMLPSRQDLLSAFLPLAVLITAFLIVSKYTHILLPMDSLNLLLFTAMNLLILGAILSIIIFALTNFFRR</sequence>
<feature type="transmembrane region" description="Helical" evidence="1">
    <location>
        <begin position="99"/>
        <end position="121"/>
    </location>
</feature>
<gene>
    <name evidence="2" type="ORF">AUJ40_01655</name>
</gene>
<proteinExistence type="predicted"/>
<dbReference type="InterPro" id="IPR049500">
    <property type="entry name" value="Peptidase_M50B-like"/>
</dbReference>
<keyword evidence="1" id="KW-0472">Membrane</keyword>
<feature type="transmembrane region" description="Helical" evidence="1">
    <location>
        <begin position="56"/>
        <end position="79"/>
    </location>
</feature>
<dbReference type="Pfam" id="PF13398">
    <property type="entry name" value="Peptidase_M50B"/>
    <property type="match status" value="1"/>
</dbReference>
<keyword evidence="1" id="KW-1133">Transmembrane helix</keyword>
<evidence type="ECO:0000313" key="3">
    <source>
        <dbReference type="Proteomes" id="UP000182753"/>
    </source>
</evidence>
<evidence type="ECO:0000256" key="1">
    <source>
        <dbReference type="SAM" id="Phobius"/>
    </source>
</evidence>